<feature type="region of interest" description="Disordered" evidence="1">
    <location>
        <begin position="214"/>
        <end position="243"/>
    </location>
</feature>
<sequence length="243" mass="26589">MRVSPATSSSPTSGRVPHPIRNGNGRREPLASRPAGRDVLPEPDPHRHRRRLRTSPGGPRGGDGRSAQEPCPSSRRNSMSEHLVEAAKARHADSLAKANAALVVLSGAGEPTTFAAVARTAGVPTDFLYATPSLRIRIDELRRAHRPEAEMPSAPGAGASSAIRALAARSKDERQRHRNEVRTLEQAPAAAHGGNLELRRRIALLGDRAPSTFKRTFRLTTRTRRARNRNRSIPRNRARPSRR</sequence>
<evidence type="ECO:0008006" key="4">
    <source>
        <dbReference type="Google" id="ProtNLM"/>
    </source>
</evidence>
<protein>
    <recommendedName>
        <fullName evidence="4">Transposase</fullName>
    </recommendedName>
</protein>
<feature type="compositionally biased region" description="Basic and acidic residues" evidence="1">
    <location>
        <begin position="169"/>
        <end position="183"/>
    </location>
</feature>
<feature type="compositionally biased region" description="Polar residues" evidence="1">
    <location>
        <begin position="1"/>
        <end position="13"/>
    </location>
</feature>
<feature type="compositionally biased region" description="Basic residues" evidence="1">
    <location>
        <begin position="215"/>
        <end position="243"/>
    </location>
</feature>
<feature type="region of interest" description="Disordered" evidence="1">
    <location>
        <begin position="169"/>
        <end position="192"/>
    </location>
</feature>
<dbReference type="Proteomes" id="UP000185663">
    <property type="component" value="Chromosome I"/>
</dbReference>
<organism evidence="2 3">
    <name type="scientific">Paraoerskovia marina</name>
    <dbReference type="NCBI Taxonomy" id="545619"/>
    <lineage>
        <taxon>Bacteria</taxon>
        <taxon>Bacillati</taxon>
        <taxon>Actinomycetota</taxon>
        <taxon>Actinomycetes</taxon>
        <taxon>Micrococcales</taxon>
        <taxon>Cellulomonadaceae</taxon>
        <taxon>Paraoerskovia</taxon>
    </lineage>
</organism>
<name>A0A1H1SF58_9CELL</name>
<keyword evidence="3" id="KW-1185">Reference proteome</keyword>
<evidence type="ECO:0000256" key="1">
    <source>
        <dbReference type="SAM" id="MobiDB-lite"/>
    </source>
</evidence>
<proteinExistence type="predicted"/>
<reference evidence="3" key="1">
    <citation type="submission" date="2016-10" db="EMBL/GenBank/DDBJ databases">
        <authorList>
            <person name="Varghese N."/>
            <person name="Submissions S."/>
        </authorList>
    </citation>
    <scope>NUCLEOTIDE SEQUENCE [LARGE SCALE GENOMIC DNA]</scope>
    <source>
        <strain evidence="3">DSM 22126</strain>
    </source>
</reference>
<evidence type="ECO:0000313" key="3">
    <source>
        <dbReference type="Proteomes" id="UP000185663"/>
    </source>
</evidence>
<accession>A0A1H1SF58</accession>
<feature type="region of interest" description="Disordered" evidence="1">
    <location>
        <begin position="1"/>
        <end position="82"/>
    </location>
</feature>
<dbReference type="STRING" id="545619.SAMN04489860_1609"/>
<dbReference type="AlphaFoldDB" id="A0A1H1SF58"/>
<gene>
    <name evidence="2" type="ORF">SAMN04489860_1609</name>
</gene>
<evidence type="ECO:0000313" key="2">
    <source>
        <dbReference type="EMBL" id="SDS46493.1"/>
    </source>
</evidence>
<feature type="compositionally biased region" description="Basic and acidic residues" evidence="1">
    <location>
        <begin position="25"/>
        <end position="45"/>
    </location>
</feature>
<dbReference type="EMBL" id="LT629776">
    <property type="protein sequence ID" value="SDS46493.1"/>
    <property type="molecule type" value="Genomic_DNA"/>
</dbReference>